<comment type="caution">
    <text evidence="9">The sequence shown here is derived from an EMBL/GenBank/DDBJ whole genome shotgun (WGS) entry which is preliminary data.</text>
</comment>
<evidence type="ECO:0000256" key="5">
    <source>
        <dbReference type="ARBA" id="ARBA00022989"/>
    </source>
</evidence>
<comment type="similarity">
    <text evidence="7">Belongs to the binding-protein-dependent transport system permease family.</text>
</comment>
<keyword evidence="2 7" id="KW-0813">Transport</keyword>
<dbReference type="Pfam" id="PF00528">
    <property type="entry name" value="BPD_transp_1"/>
    <property type="match status" value="1"/>
</dbReference>
<dbReference type="InterPro" id="IPR051393">
    <property type="entry name" value="ABC_transporter_permease"/>
</dbReference>
<comment type="subcellular location">
    <subcellularLocation>
        <location evidence="1 7">Cell membrane</location>
        <topology evidence="1 7">Multi-pass membrane protein</topology>
    </subcellularLocation>
</comment>
<dbReference type="PANTHER" id="PTHR30193">
    <property type="entry name" value="ABC TRANSPORTER PERMEASE PROTEIN"/>
    <property type="match status" value="1"/>
</dbReference>
<feature type="transmembrane region" description="Helical" evidence="7">
    <location>
        <begin position="185"/>
        <end position="204"/>
    </location>
</feature>
<evidence type="ECO:0000256" key="3">
    <source>
        <dbReference type="ARBA" id="ARBA00022475"/>
    </source>
</evidence>
<evidence type="ECO:0000256" key="7">
    <source>
        <dbReference type="RuleBase" id="RU363032"/>
    </source>
</evidence>
<evidence type="ECO:0000256" key="4">
    <source>
        <dbReference type="ARBA" id="ARBA00022692"/>
    </source>
</evidence>
<dbReference type="CDD" id="cd06261">
    <property type="entry name" value="TM_PBP2"/>
    <property type="match status" value="1"/>
</dbReference>
<dbReference type="SUPFAM" id="SSF161098">
    <property type="entry name" value="MetI-like"/>
    <property type="match status" value="1"/>
</dbReference>
<keyword evidence="6 7" id="KW-0472">Membrane</keyword>
<name>A0ABT4Q5K7_9BACL</name>
<dbReference type="EMBL" id="JAQAGZ010000004">
    <property type="protein sequence ID" value="MCZ8512168.1"/>
    <property type="molecule type" value="Genomic_DNA"/>
</dbReference>
<dbReference type="PROSITE" id="PS50928">
    <property type="entry name" value="ABC_TM1"/>
    <property type="match status" value="1"/>
</dbReference>
<dbReference type="PANTHER" id="PTHR30193:SF41">
    <property type="entry name" value="DIACETYLCHITOBIOSE UPTAKE SYSTEM PERMEASE PROTEIN NGCF"/>
    <property type="match status" value="1"/>
</dbReference>
<feature type="transmembrane region" description="Helical" evidence="7">
    <location>
        <begin position="76"/>
        <end position="99"/>
    </location>
</feature>
<keyword evidence="5 7" id="KW-1133">Transmembrane helix</keyword>
<protein>
    <submittedName>
        <fullName evidence="9">Sugar ABC transporter permease</fullName>
    </submittedName>
</protein>
<feature type="domain" description="ABC transmembrane type-1" evidence="8">
    <location>
        <begin position="1"/>
        <end position="201"/>
    </location>
</feature>
<evidence type="ECO:0000259" key="8">
    <source>
        <dbReference type="PROSITE" id="PS50928"/>
    </source>
</evidence>
<organism evidence="9 10">
    <name type="scientific">Paenibacillus gyeongsangnamensis</name>
    <dbReference type="NCBI Taxonomy" id="3388067"/>
    <lineage>
        <taxon>Bacteria</taxon>
        <taxon>Bacillati</taxon>
        <taxon>Bacillota</taxon>
        <taxon>Bacilli</taxon>
        <taxon>Bacillales</taxon>
        <taxon>Paenibacillaceae</taxon>
        <taxon>Paenibacillus</taxon>
    </lineage>
</organism>
<evidence type="ECO:0000256" key="2">
    <source>
        <dbReference type="ARBA" id="ARBA00022448"/>
    </source>
</evidence>
<accession>A0ABT4Q5K7</accession>
<dbReference type="Gene3D" id="1.10.3720.10">
    <property type="entry name" value="MetI-like"/>
    <property type="match status" value="1"/>
</dbReference>
<sequence length="211" mass="23298">MLLSLAIALLLFHIKRGNEVLRTIIFMPIVVPLSLSALVFMWILQENYGLLNFILRDVLKLSFLAKPWLNNGTTAMGSLIGVGLWATVGFETILFLGGIQSISKEVLEAAEIDGASGIKRIVSIILPNLRETYVLTGLWAILHGLKVFVEPMVMTNGGPGNSTLVMYQEIYFTAFSNFDMGYASAMAYILGAITMVFALINFYLNRSKDHA</sequence>
<reference evidence="9 10" key="1">
    <citation type="submission" date="2022-12" db="EMBL/GenBank/DDBJ databases">
        <title>Draft genome sequence of Paenibacillus sp. dW9.</title>
        <authorList>
            <person name="Choi E.-W."/>
            <person name="Kim D.-U."/>
        </authorList>
    </citation>
    <scope>NUCLEOTIDE SEQUENCE [LARGE SCALE GENOMIC DNA]</scope>
    <source>
        <strain evidence="10">dW9</strain>
    </source>
</reference>
<keyword evidence="10" id="KW-1185">Reference proteome</keyword>
<dbReference type="Proteomes" id="UP001527882">
    <property type="component" value="Unassembled WGS sequence"/>
</dbReference>
<evidence type="ECO:0000256" key="6">
    <source>
        <dbReference type="ARBA" id="ARBA00023136"/>
    </source>
</evidence>
<evidence type="ECO:0000313" key="9">
    <source>
        <dbReference type="EMBL" id="MCZ8512168.1"/>
    </source>
</evidence>
<keyword evidence="4 7" id="KW-0812">Transmembrane</keyword>
<dbReference type="InterPro" id="IPR000515">
    <property type="entry name" value="MetI-like"/>
</dbReference>
<evidence type="ECO:0000256" key="1">
    <source>
        <dbReference type="ARBA" id="ARBA00004651"/>
    </source>
</evidence>
<dbReference type="InterPro" id="IPR035906">
    <property type="entry name" value="MetI-like_sf"/>
</dbReference>
<evidence type="ECO:0000313" key="10">
    <source>
        <dbReference type="Proteomes" id="UP001527882"/>
    </source>
</evidence>
<gene>
    <name evidence="9" type="ORF">O9H85_06950</name>
</gene>
<proteinExistence type="inferred from homology"/>
<keyword evidence="3" id="KW-1003">Cell membrane</keyword>